<evidence type="ECO:0000256" key="5">
    <source>
        <dbReference type="ARBA" id="ARBA00023295"/>
    </source>
</evidence>
<comment type="catalytic activity">
    <reaction evidence="1">
        <text>Hydrolysis of terminal, non-reducing beta-D-glucosyl residues with release of beta-D-glucose.</text>
        <dbReference type="EC" id="3.2.1.21"/>
    </reaction>
</comment>
<feature type="chain" id="PRO_5035839993" description="beta-glucosidase" evidence="7">
    <location>
        <begin position="20"/>
        <end position="749"/>
    </location>
</feature>
<dbReference type="GO" id="GO:0009251">
    <property type="term" value="P:glucan catabolic process"/>
    <property type="evidence" value="ECO:0007669"/>
    <property type="project" value="TreeGrafter"/>
</dbReference>
<evidence type="ECO:0000259" key="9">
    <source>
        <dbReference type="Pfam" id="PF01915"/>
    </source>
</evidence>
<dbReference type="Proteomes" id="UP000692954">
    <property type="component" value="Unassembled WGS sequence"/>
</dbReference>
<reference evidence="10" key="1">
    <citation type="submission" date="2021-01" db="EMBL/GenBank/DDBJ databases">
        <authorList>
            <consortium name="Genoscope - CEA"/>
            <person name="William W."/>
        </authorList>
    </citation>
    <scope>NUCLEOTIDE SEQUENCE</scope>
</reference>
<dbReference type="Pfam" id="PF01915">
    <property type="entry name" value="Glyco_hydro_3_C"/>
    <property type="match status" value="1"/>
</dbReference>
<sequence>MKLIFYLCLFLVISNGSKGSKGNKKADILIDDIVASMSLEEKIGQTTQIDFMYLNDDEGKTQYDKIKQWNLGSLLVGGNGCPDENSNISTKDSCINANNEQWKKVAQLALEQGVSVLVNISANEATTVIIKPLLGTDAIRGNQHSVGEILFPHNIGLAASNNTQNFNNSAKWMRDSVIESGFNFVFSPTVAVSHNPQWGRFYETLGEDTERVKQYAKTFVQVAQNIDAVTNNIEGVLTSVKHFIGDGATINGYEEGNSVVEEQYIDVFIQDNIKGYEGAVEAKTGNIMISYDAINNKAMSVHPFVNTILKEPTGLGFEGFVISDYNSVIKTAQVDLPRESEAISLEQAYADSFKVGVDMQMISENVEGYQTLIKQLVQEQDQQKPNIDLSRLDDAVKRILTIKQKMGLIEVSESVSQIYDLPKRKMAQIVKDKVQEYQDALQAALQSLVLLQNKDDVIPVNKNSIQHVILLGDRYVPIGNGQYQIFQDYNNIGAQNGGWTIRWQGYNGNDYWTGNLKDQSQATSILDAIKTRFQEAQIHHPQYNDPTNYNAILQDRAAFKNKLDSIKDQFTETNTILIHLLAENPYAEYMGDINCQYCQTQDKKGCLYQMHDNVYQTQSQSTRLEIKAGAYEKQLINSIFKGKSKIITVLISGRPMLIDDPLSITQAFIAAWLPGTTGGEAIVKSIFGEYGFGGPDNFFNKLPSPWISTLESIKDYPKYDSDQVPKILNPKFNTGYGLSTTEIVYSVAQ</sequence>
<feature type="coiled-coil region" evidence="6">
    <location>
        <begin position="427"/>
        <end position="454"/>
    </location>
</feature>
<feature type="domain" description="Glycoside hydrolase family 3 C-terminal" evidence="9">
    <location>
        <begin position="448"/>
        <end position="739"/>
    </location>
</feature>
<organism evidence="10 11">
    <name type="scientific">Paramecium sonneborni</name>
    <dbReference type="NCBI Taxonomy" id="65129"/>
    <lineage>
        <taxon>Eukaryota</taxon>
        <taxon>Sar</taxon>
        <taxon>Alveolata</taxon>
        <taxon>Ciliophora</taxon>
        <taxon>Intramacronucleata</taxon>
        <taxon>Oligohymenophorea</taxon>
        <taxon>Peniculida</taxon>
        <taxon>Parameciidae</taxon>
        <taxon>Paramecium</taxon>
    </lineage>
</organism>
<comment type="similarity">
    <text evidence="2">Belongs to the glycosyl hydrolase 3 family.</text>
</comment>
<dbReference type="GO" id="GO:0008422">
    <property type="term" value="F:beta-glucosidase activity"/>
    <property type="evidence" value="ECO:0007669"/>
    <property type="project" value="UniProtKB-EC"/>
</dbReference>
<evidence type="ECO:0000256" key="7">
    <source>
        <dbReference type="SAM" id="SignalP"/>
    </source>
</evidence>
<evidence type="ECO:0000256" key="6">
    <source>
        <dbReference type="SAM" id="Coils"/>
    </source>
</evidence>
<evidence type="ECO:0000256" key="1">
    <source>
        <dbReference type="ARBA" id="ARBA00000448"/>
    </source>
</evidence>
<feature type="domain" description="Glycoside hydrolase family 3 N-terminal" evidence="8">
    <location>
        <begin position="39"/>
        <end position="401"/>
    </location>
</feature>
<keyword evidence="4 7" id="KW-0732">Signal</keyword>
<evidence type="ECO:0000256" key="4">
    <source>
        <dbReference type="ARBA" id="ARBA00022729"/>
    </source>
</evidence>
<proteinExistence type="inferred from homology"/>
<comment type="caution">
    <text evidence="10">The sequence shown here is derived from an EMBL/GenBank/DDBJ whole genome shotgun (WGS) entry which is preliminary data.</text>
</comment>
<protein>
    <recommendedName>
        <fullName evidence="3">beta-glucosidase</fullName>
        <ecNumber evidence="3">3.2.1.21</ecNumber>
    </recommendedName>
</protein>
<feature type="signal peptide" evidence="7">
    <location>
        <begin position="1"/>
        <end position="19"/>
    </location>
</feature>
<dbReference type="EC" id="3.2.1.21" evidence="3"/>
<dbReference type="InterPro" id="IPR051915">
    <property type="entry name" value="Cellulose_Degrad_GH3"/>
</dbReference>
<dbReference type="PANTHER" id="PTHR30620">
    <property type="entry name" value="PERIPLASMIC BETA-GLUCOSIDASE-RELATED"/>
    <property type="match status" value="1"/>
</dbReference>
<dbReference type="InterPro" id="IPR001764">
    <property type="entry name" value="Glyco_hydro_3_N"/>
</dbReference>
<name>A0A8S1PB01_9CILI</name>
<dbReference type="InterPro" id="IPR002772">
    <property type="entry name" value="Glyco_hydro_3_C"/>
</dbReference>
<dbReference type="Pfam" id="PF00933">
    <property type="entry name" value="Glyco_hydro_3"/>
    <property type="match status" value="1"/>
</dbReference>
<accession>A0A8S1PB01</accession>
<evidence type="ECO:0000256" key="3">
    <source>
        <dbReference type="ARBA" id="ARBA00012744"/>
    </source>
</evidence>
<dbReference type="OrthoDB" id="426034at2759"/>
<evidence type="ECO:0000313" key="10">
    <source>
        <dbReference type="EMBL" id="CAD8100352.1"/>
    </source>
</evidence>
<keyword evidence="5" id="KW-0378">Hydrolase</keyword>
<dbReference type="PANTHER" id="PTHR30620:SF16">
    <property type="entry name" value="LYSOSOMAL BETA GLUCOSIDASE"/>
    <property type="match status" value="1"/>
</dbReference>
<dbReference type="EMBL" id="CAJJDN010000073">
    <property type="protein sequence ID" value="CAD8100352.1"/>
    <property type="molecule type" value="Genomic_DNA"/>
</dbReference>
<evidence type="ECO:0000256" key="2">
    <source>
        <dbReference type="ARBA" id="ARBA00005336"/>
    </source>
</evidence>
<dbReference type="AlphaFoldDB" id="A0A8S1PB01"/>
<evidence type="ECO:0000313" key="11">
    <source>
        <dbReference type="Proteomes" id="UP000692954"/>
    </source>
</evidence>
<evidence type="ECO:0000259" key="8">
    <source>
        <dbReference type="Pfam" id="PF00933"/>
    </source>
</evidence>
<keyword evidence="5" id="KW-0326">Glycosidase</keyword>
<gene>
    <name evidence="10" type="ORF">PSON_ATCC_30995.1.T0730203</name>
</gene>
<keyword evidence="11" id="KW-1185">Reference proteome</keyword>
<keyword evidence="6" id="KW-0175">Coiled coil</keyword>